<dbReference type="GO" id="GO:0012505">
    <property type="term" value="C:endomembrane system"/>
    <property type="evidence" value="ECO:0007669"/>
    <property type="project" value="UniProtKB-SubCell"/>
</dbReference>
<evidence type="ECO:0000256" key="7">
    <source>
        <dbReference type="ARBA" id="ARBA00023170"/>
    </source>
</evidence>
<evidence type="ECO:0000256" key="9">
    <source>
        <dbReference type="SAM" id="SignalP"/>
    </source>
</evidence>
<dbReference type="EMBL" id="JASPKY010000102">
    <property type="protein sequence ID" value="KAK9737259.1"/>
    <property type="molecule type" value="Genomic_DNA"/>
</dbReference>
<evidence type="ECO:0000256" key="1">
    <source>
        <dbReference type="ARBA" id="ARBA00004127"/>
    </source>
</evidence>
<evidence type="ECO:0000256" key="5">
    <source>
        <dbReference type="ARBA" id="ARBA00022989"/>
    </source>
</evidence>
<dbReference type="PANTHER" id="PTHR46953:SF1">
    <property type="entry name" value="G-PROTEIN COUPLED RECEPTOR MTH-LIKE 1-RELATED"/>
    <property type="match status" value="1"/>
</dbReference>
<evidence type="ECO:0000256" key="8">
    <source>
        <dbReference type="ARBA" id="ARBA00023224"/>
    </source>
</evidence>
<keyword evidence="5" id="KW-0472">Membrane</keyword>
<dbReference type="SUPFAM" id="SSF63877">
    <property type="entry name" value="Methuselah ectodomain"/>
    <property type="match status" value="1"/>
</dbReference>
<keyword evidence="11" id="KW-1185">Reference proteome</keyword>
<evidence type="ECO:0000256" key="2">
    <source>
        <dbReference type="ARBA" id="ARBA00008979"/>
    </source>
</evidence>
<dbReference type="InterPro" id="IPR052808">
    <property type="entry name" value="GPCR_Mth-like"/>
</dbReference>
<dbReference type="PANTHER" id="PTHR46953">
    <property type="entry name" value="G-PROTEIN COUPLED RECEPTOR MTH-LIKE 1-RELATED"/>
    <property type="match status" value="1"/>
</dbReference>
<organism evidence="10 11">
    <name type="scientific">Popillia japonica</name>
    <name type="common">Japanese beetle</name>
    <dbReference type="NCBI Taxonomy" id="7064"/>
    <lineage>
        <taxon>Eukaryota</taxon>
        <taxon>Metazoa</taxon>
        <taxon>Ecdysozoa</taxon>
        <taxon>Arthropoda</taxon>
        <taxon>Hexapoda</taxon>
        <taxon>Insecta</taxon>
        <taxon>Pterygota</taxon>
        <taxon>Neoptera</taxon>
        <taxon>Endopterygota</taxon>
        <taxon>Coleoptera</taxon>
        <taxon>Polyphaga</taxon>
        <taxon>Scarabaeiformia</taxon>
        <taxon>Scarabaeidae</taxon>
        <taxon>Rutelinae</taxon>
        <taxon>Popillia</taxon>
    </lineage>
</organism>
<keyword evidence="4 9" id="KW-0732">Signal</keyword>
<accession>A0AAW1LPA4</accession>
<protein>
    <submittedName>
        <fullName evidence="10">Uncharacterized protein</fullName>
    </submittedName>
</protein>
<proteinExistence type="inferred from homology"/>
<keyword evidence="5" id="KW-1133">Transmembrane helix</keyword>
<evidence type="ECO:0000313" key="10">
    <source>
        <dbReference type="EMBL" id="KAK9737259.1"/>
    </source>
</evidence>
<evidence type="ECO:0000256" key="4">
    <source>
        <dbReference type="ARBA" id="ARBA00022729"/>
    </source>
</evidence>
<gene>
    <name evidence="10" type="ORF">QE152_g10871</name>
</gene>
<evidence type="ECO:0000256" key="6">
    <source>
        <dbReference type="ARBA" id="ARBA00023040"/>
    </source>
</evidence>
<feature type="signal peptide" evidence="9">
    <location>
        <begin position="1"/>
        <end position="26"/>
    </location>
</feature>
<dbReference type="AlphaFoldDB" id="A0AAW1LPA4"/>
<comment type="subcellular location">
    <subcellularLocation>
        <location evidence="1">Endomembrane system</location>
        <topology evidence="1">Multi-pass membrane protein</topology>
    </subcellularLocation>
</comment>
<dbReference type="InterPro" id="IPR036272">
    <property type="entry name" value="Methuselah_N_sf"/>
</dbReference>
<reference evidence="10 11" key="1">
    <citation type="journal article" date="2024" name="BMC Genomics">
        <title>De novo assembly and annotation of Popillia japonica's genome with initial clues to its potential as an invasive pest.</title>
        <authorList>
            <person name="Cucini C."/>
            <person name="Boschi S."/>
            <person name="Funari R."/>
            <person name="Cardaioli E."/>
            <person name="Iannotti N."/>
            <person name="Marturano G."/>
            <person name="Paoli F."/>
            <person name="Bruttini M."/>
            <person name="Carapelli A."/>
            <person name="Frati F."/>
            <person name="Nardi F."/>
        </authorList>
    </citation>
    <scope>NUCLEOTIDE SEQUENCE [LARGE SCALE GENOMIC DNA]</scope>
    <source>
        <strain evidence="10">DMR45628</strain>
    </source>
</reference>
<comment type="caution">
    <text evidence="10">The sequence shown here is derived from an EMBL/GenBank/DDBJ whole genome shotgun (WGS) entry which is preliminary data.</text>
</comment>
<name>A0AAW1LPA4_POPJA</name>
<evidence type="ECO:0000313" key="11">
    <source>
        <dbReference type="Proteomes" id="UP001458880"/>
    </source>
</evidence>
<sequence>MSSFRCAAIMIHRTFLIGLLTNCAYSLQTICDDQTSATTNSENGYIKLCSDNGLSVYSVNDTFENSVCNEEACLRKCCPIDSEVVNKTCVSSVRNFTDDLIQLTQSKTTFYVVHGFLQCPTRTLLTAADDPENKYSILDNGQLEYSRVKMRITNYCVDNFGFPGMSALVCFPDEEVTYCTGMNYLHK</sequence>
<keyword evidence="7" id="KW-0675">Receptor</keyword>
<keyword evidence="6" id="KW-0297">G-protein coupled receptor</keyword>
<keyword evidence="3" id="KW-0812">Transmembrane</keyword>
<feature type="chain" id="PRO_5043934704" evidence="9">
    <location>
        <begin position="27"/>
        <end position="187"/>
    </location>
</feature>
<evidence type="ECO:0000256" key="3">
    <source>
        <dbReference type="ARBA" id="ARBA00022692"/>
    </source>
</evidence>
<dbReference type="GO" id="GO:0004930">
    <property type="term" value="F:G protein-coupled receptor activity"/>
    <property type="evidence" value="ECO:0007669"/>
    <property type="project" value="UniProtKB-KW"/>
</dbReference>
<dbReference type="InterPro" id="IPR023311">
    <property type="entry name" value="Methusela_ecto_dom_2"/>
</dbReference>
<dbReference type="Gene3D" id="2.170.180.11">
    <property type="entry name" value="Methuselah ectodomain, domain 2"/>
    <property type="match status" value="1"/>
</dbReference>
<keyword evidence="8" id="KW-0807">Transducer</keyword>
<comment type="similarity">
    <text evidence="2">Belongs to the G-protein coupled receptor 2 family. Mth subfamily.</text>
</comment>
<dbReference type="Proteomes" id="UP001458880">
    <property type="component" value="Unassembled WGS sequence"/>
</dbReference>